<dbReference type="InterPro" id="IPR000835">
    <property type="entry name" value="HTH_MarR-typ"/>
</dbReference>
<dbReference type="AlphaFoldDB" id="A0A4V2JF67"/>
<dbReference type="Pfam" id="PF12802">
    <property type="entry name" value="MarR_2"/>
    <property type="match status" value="1"/>
</dbReference>
<keyword evidence="6" id="KW-1185">Reference proteome</keyword>
<feature type="domain" description="HTH marR-type" evidence="4">
    <location>
        <begin position="4"/>
        <end position="139"/>
    </location>
</feature>
<dbReference type="SUPFAM" id="SSF46785">
    <property type="entry name" value="Winged helix' DNA-binding domain"/>
    <property type="match status" value="1"/>
</dbReference>
<proteinExistence type="predicted"/>
<dbReference type="GO" id="GO:0003677">
    <property type="term" value="F:DNA binding"/>
    <property type="evidence" value="ECO:0007669"/>
    <property type="project" value="UniProtKB-KW"/>
</dbReference>
<evidence type="ECO:0000313" key="6">
    <source>
        <dbReference type="Proteomes" id="UP000294194"/>
    </source>
</evidence>
<organism evidence="5 6">
    <name type="scientific">Glaciihabitans arcticus</name>
    <dbReference type="NCBI Taxonomy" id="2668039"/>
    <lineage>
        <taxon>Bacteria</taxon>
        <taxon>Bacillati</taxon>
        <taxon>Actinomycetota</taxon>
        <taxon>Actinomycetes</taxon>
        <taxon>Micrococcales</taxon>
        <taxon>Microbacteriaceae</taxon>
        <taxon>Glaciihabitans</taxon>
    </lineage>
</organism>
<keyword evidence="2" id="KW-0238">DNA-binding</keyword>
<evidence type="ECO:0000259" key="4">
    <source>
        <dbReference type="PROSITE" id="PS50995"/>
    </source>
</evidence>
<dbReference type="EMBL" id="SISG01000001">
    <property type="protein sequence ID" value="TBN58269.1"/>
    <property type="molecule type" value="Genomic_DNA"/>
</dbReference>
<dbReference type="PROSITE" id="PS01117">
    <property type="entry name" value="HTH_MARR_1"/>
    <property type="match status" value="1"/>
</dbReference>
<keyword evidence="1" id="KW-0805">Transcription regulation</keyword>
<evidence type="ECO:0000313" key="5">
    <source>
        <dbReference type="EMBL" id="TBN58269.1"/>
    </source>
</evidence>
<dbReference type="InterPro" id="IPR036388">
    <property type="entry name" value="WH-like_DNA-bd_sf"/>
</dbReference>
<comment type="caution">
    <text evidence="5">The sequence shown here is derived from an EMBL/GenBank/DDBJ whole genome shotgun (WGS) entry which is preliminary data.</text>
</comment>
<gene>
    <name evidence="5" type="ORF">EYE40_13170</name>
</gene>
<dbReference type="PANTHER" id="PTHR39515:SF2">
    <property type="entry name" value="HTH-TYPE TRANSCRIPTIONAL REGULATOR RV0880"/>
    <property type="match status" value="1"/>
</dbReference>
<accession>A0A4V2JF67</accession>
<dbReference type="GO" id="GO:0003700">
    <property type="term" value="F:DNA-binding transcription factor activity"/>
    <property type="evidence" value="ECO:0007669"/>
    <property type="project" value="InterPro"/>
</dbReference>
<protein>
    <submittedName>
        <fullName evidence="5">MarR family transcriptional regulator</fullName>
    </submittedName>
</protein>
<dbReference type="InterPro" id="IPR023187">
    <property type="entry name" value="Tscrpt_reg_MarR-type_CS"/>
</dbReference>
<dbReference type="PANTHER" id="PTHR39515">
    <property type="entry name" value="CONSERVED PROTEIN"/>
    <property type="match status" value="1"/>
</dbReference>
<evidence type="ECO:0000256" key="1">
    <source>
        <dbReference type="ARBA" id="ARBA00023015"/>
    </source>
</evidence>
<dbReference type="Proteomes" id="UP000294194">
    <property type="component" value="Unassembled WGS sequence"/>
</dbReference>
<dbReference type="PROSITE" id="PS50995">
    <property type="entry name" value="HTH_MARR_2"/>
    <property type="match status" value="1"/>
</dbReference>
<dbReference type="InterPro" id="IPR052526">
    <property type="entry name" value="HTH-type_Bedaq_tolerance"/>
</dbReference>
<evidence type="ECO:0000256" key="3">
    <source>
        <dbReference type="ARBA" id="ARBA00023163"/>
    </source>
</evidence>
<evidence type="ECO:0000256" key="2">
    <source>
        <dbReference type="ARBA" id="ARBA00023125"/>
    </source>
</evidence>
<sequence length="140" mass="15710">MNMANDLPQELRLVVQRLSRRVRFERTDDEITDGQRSVLFHLFGDGAQTLGQLSERDRVSPPSMNRTVNALVALELVTRVASETDGRKVSIDLTPAGRSLVQETRRKRDAWFSARLAKLTPTQRAVLAEAAPILRELADS</sequence>
<dbReference type="InterPro" id="IPR036390">
    <property type="entry name" value="WH_DNA-bd_sf"/>
</dbReference>
<name>A0A4V2JF67_9MICO</name>
<reference evidence="6" key="1">
    <citation type="submission" date="2019-02" db="EMBL/GenBank/DDBJ databases">
        <title>Glaciihabitans arcticus sp. nov., a psychrotolerant bacterium isolated from polar soil.</title>
        <authorList>
            <person name="Dahal R.H."/>
        </authorList>
    </citation>
    <scope>NUCLEOTIDE SEQUENCE [LARGE SCALE GENOMIC DNA]</scope>
    <source>
        <strain evidence="6">RP-3-7</strain>
    </source>
</reference>
<keyword evidence="3" id="KW-0804">Transcription</keyword>
<dbReference type="Gene3D" id="1.10.10.10">
    <property type="entry name" value="Winged helix-like DNA-binding domain superfamily/Winged helix DNA-binding domain"/>
    <property type="match status" value="1"/>
</dbReference>
<dbReference type="SMART" id="SM00347">
    <property type="entry name" value="HTH_MARR"/>
    <property type="match status" value="1"/>
</dbReference>